<dbReference type="SMART" id="SM00589">
    <property type="entry name" value="PRY"/>
    <property type="match status" value="1"/>
</dbReference>
<dbReference type="PANTHER" id="PTHR24103">
    <property type="entry name" value="E3 UBIQUITIN-PROTEIN LIGASE TRIM"/>
    <property type="match status" value="1"/>
</dbReference>
<feature type="non-terminal residue" evidence="2">
    <location>
        <position position="163"/>
    </location>
</feature>
<evidence type="ECO:0000313" key="3">
    <source>
        <dbReference type="Proteomes" id="UP000031515"/>
    </source>
</evidence>
<keyword evidence="3" id="KW-1185">Reference proteome</keyword>
<dbReference type="Pfam" id="PF13765">
    <property type="entry name" value="PRY"/>
    <property type="match status" value="1"/>
</dbReference>
<reference evidence="2 3" key="1">
    <citation type="submission" date="2013-08" db="EMBL/GenBank/DDBJ databases">
        <title>Genome evolution of avian class.</title>
        <authorList>
            <person name="Zhang G."/>
            <person name="Li C."/>
        </authorList>
    </citation>
    <scope>NUCLEOTIDE SEQUENCE [LARGE SCALE GENOMIC DNA]</scope>
    <source>
        <strain evidence="2">M959</strain>
    </source>
</reference>
<dbReference type="PRINTS" id="PR01407">
    <property type="entry name" value="BUTYPHLNCDUF"/>
</dbReference>
<dbReference type="EMBL" id="KN126464">
    <property type="protein sequence ID" value="KFU89913.1"/>
    <property type="molecule type" value="Genomic_DNA"/>
</dbReference>
<dbReference type="FunFam" id="2.60.120.920:FF:000004">
    <property type="entry name" value="Butyrophilin subfamily 1 member A1"/>
    <property type="match status" value="1"/>
</dbReference>
<proteinExistence type="predicted"/>
<dbReference type="InterPro" id="IPR013320">
    <property type="entry name" value="ConA-like_dom_sf"/>
</dbReference>
<dbReference type="Gene3D" id="2.60.120.920">
    <property type="match status" value="1"/>
</dbReference>
<dbReference type="InterPro" id="IPR003877">
    <property type="entry name" value="SPRY_dom"/>
</dbReference>
<dbReference type="AlphaFoldDB" id="A0A093BPS1"/>
<dbReference type="InterPro" id="IPR050143">
    <property type="entry name" value="TRIM/RBCC"/>
</dbReference>
<organism evidence="2 3">
    <name type="scientific">Chaetura pelagica</name>
    <name type="common">Chimney swift</name>
    <name type="synonym">Hirundo pelagica</name>
    <dbReference type="NCBI Taxonomy" id="8897"/>
    <lineage>
        <taxon>Eukaryota</taxon>
        <taxon>Metazoa</taxon>
        <taxon>Chordata</taxon>
        <taxon>Craniata</taxon>
        <taxon>Vertebrata</taxon>
        <taxon>Euteleostomi</taxon>
        <taxon>Archelosauria</taxon>
        <taxon>Archosauria</taxon>
        <taxon>Dinosauria</taxon>
        <taxon>Saurischia</taxon>
        <taxon>Theropoda</taxon>
        <taxon>Coelurosauria</taxon>
        <taxon>Aves</taxon>
        <taxon>Neognathae</taxon>
        <taxon>Neoaves</taxon>
        <taxon>Strisores</taxon>
        <taxon>Apodiformes</taxon>
        <taxon>Apodidae</taxon>
        <taxon>Apodinae</taxon>
        <taxon>Chaetura</taxon>
    </lineage>
</organism>
<dbReference type="InterPro" id="IPR003879">
    <property type="entry name" value="Butyrophylin_SPRY"/>
</dbReference>
<dbReference type="InterPro" id="IPR001870">
    <property type="entry name" value="B30.2/SPRY"/>
</dbReference>
<reference evidence="3" key="2">
    <citation type="journal article" date="2014" name="Science">
        <title>Comparative genomics reveals insights into avian genome evolution and adaptation.</title>
        <authorList>
            <consortium name="Avian Genome Consortium"/>
            <person name="Zhang G."/>
            <person name="Li C."/>
            <person name="Li Q."/>
            <person name="Li B."/>
            <person name="Larkin D.M."/>
            <person name="Lee C."/>
            <person name="Storz J.F."/>
            <person name="Antunes A."/>
            <person name="Greenwold M.J."/>
            <person name="Meredith R.W."/>
            <person name="Odeen A."/>
            <person name="Cui J."/>
            <person name="Zhou Q."/>
            <person name="Xu L."/>
            <person name="Pan H."/>
            <person name="Wang Z."/>
            <person name="Jin L."/>
            <person name="Zhang P."/>
            <person name="Hu H."/>
            <person name="Yang W."/>
            <person name="Hu J."/>
            <person name="Xiao J."/>
            <person name="Yang Z."/>
            <person name="Liu Y."/>
            <person name="Xie Q."/>
            <person name="Yu H."/>
            <person name="Lian J."/>
            <person name="Wen P."/>
            <person name="Zhang F."/>
            <person name="Li H."/>
            <person name="Zeng Y."/>
            <person name="Xiong Z."/>
            <person name="Liu S."/>
            <person name="Zhou L."/>
            <person name="Huang Z."/>
            <person name="An N."/>
            <person name="Wang J."/>
            <person name="Zheng Q."/>
            <person name="Xiong Y."/>
            <person name="Wang G."/>
            <person name="Wang B."/>
            <person name="Wang J."/>
            <person name="Fan Y."/>
            <person name="da Fonseca R.R."/>
            <person name="Alfaro-Nunez A."/>
            <person name="Schubert M."/>
            <person name="Orlando L."/>
            <person name="Mourier T."/>
            <person name="Howard J.T."/>
            <person name="Ganapathy G."/>
            <person name="Pfenning A."/>
            <person name="Whitney O."/>
            <person name="Rivas M.V."/>
            <person name="Hara E."/>
            <person name="Smith J."/>
            <person name="Farre M."/>
            <person name="Narayan J."/>
            <person name="Slavov G."/>
            <person name="Romanov M.N."/>
            <person name="Borges R."/>
            <person name="Machado J.P."/>
            <person name="Khan I."/>
            <person name="Springer M.S."/>
            <person name="Gatesy J."/>
            <person name="Hoffmann F.G."/>
            <person name="Opazo J.C."/>
            <person name="Hastad O."/>
            <person name="Sawyer R.H."/>
            <person name="Kim H."/>
            <person name="Kim K.W."/>
            <person name="Kim H.J."/>
            <person name="Cho S."/>
            <person name="Li N."/>
            <person name="Huang Y."/>
            <person name="Bruford M.W."/>
            <person name="Zhan X."/>
            <person name="Dixon A."/>
            <person name="Bertelsen M.F."/>
            <person name="Derryberry E."/>
            <person name="Warren W."/>
            <person name="Wilson R.K."/>
            <person name="Li S."/>
            <person name="Ray D.A."/>
            <person name="Green R.E."/>
            <person name="O'Brien S.J."/>
            <person name="Griffin D."/>
            <person name="Johnson W.E."/>
            <person name="Haussler D."/>
            <person name="Ryder O.A."/>
            <person name="Willerslev E."/>
            <person name="Graves G.R."/>
            <person name="Alstrom P."/>
            <person name="Fjeldsa J."/>
            <person name="Mindell D.P."/>
            <person name="Edwards S.V."/>
            <person name="Braun E.L."/>
            <person name="Rahbek C."/>
            <person name="Burt D.W."/>
            <person name="Houde P."/>
            <person name="Zhang Y."/>
            <person name="Yang H."/>
            <person name="Wang J."/>
            <person name="Jarvis E.D."/>
            <person name="Gilbert M.T."/>
            <person name="Wang J."/>
        </authorList>
    </citation>
    <scope>NUCLEOTIDE SEQUENCE [LARGE SCALE GENOMIC DNA]</scope>
</reference>
<evidence type="ECO:0000313" key="2">
    <source>
        <dbReference type="EMBL" id="KFU89913.1"/>
    </source>
</evidence>
<dbReference type="SMART" id="SM00449">
    <property type="entry name" value="SPRY"/>
    <property type="match status" value="1"/>
</dbReference>
<gene>
    <name evidence="2" type="ORF">M959_05802</name>
</gene>
<name>A0A093BPS1_CHAPE</name>
<feature type="non-terminal residue" evidence="2">
    <location>
        <position position="1"/>
    </location>
</feature>
<dbReference type="InterPro" id="IPR006574">
    <property type="entry name" value="PRY"/>
</dbReference>
<dbReference type="Proteomes" id="UP000031515">
    <property type="component" value="Unassembled WGS sequence"/>
</dbReference>
<dbReference type="InterPro" id="IPR043136">
    <property type="entry name" value="B30.2/SPRY_sf"/>
</dbReference>
<dbReference type="PROSITE" id="PS50188">
    <property type="entry name" value="B302_SPRY"/>
    <property type="match status" value="1"/>
</dbReference>
<feature type="domain" description="B30.2/SPRY" evidence="1">
    <location>
        <begin position="1"/>
        <end position="163"/>
    </location>
</feature>
<evidence type="ECO:0000259" key="1">
    <source>
        <dbReference type="PROSITE" id="PS50188"/>
    </source>
</evidence>
<sequence length="163" mass="17607">VDVTLDPDTAHPHLLLSQDGKGVRWDPQARPPIPDHPKRFDSSRCVLGLQALLGGRCYWEVEVVTGTAWAVGLAKESVKRKGKVKMNPREGIWALGRCGGHWQALTCPPVPLVLPWGDPKVVGVELDRGGGRVAFWDVGKMAAIFSFPPAAFGGEGLLPLLCL</sequence>
<dbReference type="SUPFAM" id="SSF49899">
    <property type="entry name" value="Concanavalin A-like lectins/glucanases"/>
    <property type="match status" value="1"/>
</dbReference>
<dbReference type="Pfam" id="PF00622">
    <property type="entry name" value="SPRY"/>
    <property type="match status" value="1"/>
</dbReference>
<protein>
    <submittedName>
        <fullName evidence="2">Butyrophilin subfamily 1 member A1</fullName>
    </submittedName>
</protein>
<accession>A0A093BPS1</accession>